<sequence>MASRLSTGFLWCGAAHTRPLQACSYDSRSSCVCGPIFLACVSLEGTTTKVAPVPFTIRKFISSMTTLPGDAGHASDWILRYVLPINSHSLTVHILLTLSRPSTSRTPRHFSLSFFASKVFLSSLANSTIGLAAVQVESTLYRNSSSTMNPNPTGSRRGSEQEASYILTVEGLPQGLTWQEFKDHVRKKIHFQPGWTTVDKHQSGKVFGTTVLKTEEDAEIAYDYLCGTPIKGNRLYVHFAVGSIQCQALRKCNCFESGRVSCPWTPIPQSPLAQASAGPGAASPTQSPPMASFAPQYHGFSPNPAVPPLALAGAIPPLAQLPPQQFAGHMAAPGAQYPYLPNPGAAYAPLHPGQRITPGVVQPRDVAGPSGSAPPQAEYRLNAKGIPINTSMGTVRIAQNVVHMSNMKYTVEASDLRELFRTFGLSPRDIKLTKKSPEKKQKPSASASFDSDQEAQQAVQRLNDLEFQGLQLRVRIDNDARQRSIPTIADGANYGQGT</sequence>
<feature type="compositionally biased region" description="Basic and acidic residues" evidence="3">
    <location>
        <begin position="431"/>
        <end position="441"/>
    </location>
</feature>
<dbReference type="SMART" id="SM00360">
    <property type="entry name" value="RRM"/>
    <property type="match status" value="2"/>
</dbReference>
<dbReference type="PANTHER" id="PTHR23003">
    <property type="entry name" value="RNA RECOGNITION MOTIF RRM DOMAIN CONTAINING PROTEIN"/>
    <property type="match status" value="1"/>
</dbReference>
<organism evidence="5 6">
    <name type="scientific">Lineolata rhizophorae</name>
    <dbReference type="NCBI Taxonomy" id="578093"/>
    <lineage>
        <taxon>Eukaryota</taxon>
        <taxon>Fungi</taxon>
        <taxon>Dikarya</taxon>
        <taxon>Ascomycota</taxon>
        <taxon>Pezizomycotina</taxon>
        <taxon>Dothideomycetes</taxon>
        <taxon>Dothideomycetes incertae sedis</taxon>
        <taxon>Lineolatales</taxon>
        <taxon>Lineolataceae</taxon>
        <taxon>Lineolata</taxon>
    </lineage>
</organism>
<dbReference type="InterPro" id="IPR000504">
    <property type="entry name" value="RRM_dom"/>
</dbReference>
<dbReference type="SUPFAM" id="SSF54928">
    <property type="entry name" value="RNA-binding domain, RBD"/>
    <property type="match status" value="2"/>
</dbReference>
<evidence type="ECO:0000313" key="6">
    <source>
        <dbReference type="Proteomes" id="UP000799766"/>
    </source>
</evidence>
<evidence type="ECO:0000259" key="4">
    <source>
        <dbReference type="PROSITE" id="PS50102"/>
    </source>
</evidence>
<dbReference type="PROSITE" id="PS50102">
    <property type="entry name" value="RRM"/>
    <property type="match status" value="1"/>
</dbReference>
<protein>
    <recommendedName>
        <fullName evidence="4">RRM domain-containing protein</fullName>
    </recommendedName>
</protein>
<proteinExistence type="predicted"/>
<dbReference type="Pfam" id="PF00076">
    <property type="entry name" value="RRM_1"/>
    <property type="match status" value="1"/>
</dbReference>
<reference evidence="5" key="1">
    <citation type="journal article" date="2020" name="Stud. Mycol.">
        <title>101 Dothideomycetes genomes: a test case for predicting lifestyles and emergence of pathogens.</title>
        <authorList>
            <person name="Haridas S."/>
            <person name="Albert R."/>
            <person name="Binder M."/>
            <person name="Bloem J."/>
            <person name="Labutti K."/>
            <person name="Salamov A."/>
            <person name="Andreopoulos B."/>
            <person name="Baker S."/>
            <person name="Barry K."/>
            <person name="Bills G."/>
            <person name="Bluhm B."/>
            <person name="Cannon C."/>
            <person name="Castanera R."/>
            <person name="Culley D."/>
            <person name="Daum C."/>
            <person name="Ezra D."/>
            <person name="Gonzalez J."/>
            <person name="Henrissat B."/>
            <person name="Kuo A."/>
            <person name="Liang C."/>
            <person name="Lipzen A."/>
            <person name="Lutzoni F."/>
            <person name="Magnuson J."/>
            <person name="Mondo S."/>
            <person name="Nolan M."/>
            <person name="Ohm R."/>
            <person name="Pangilinan J."/>
            <person name="Park H.-J."/>
            <person name="Ramirez L."/>
            <person name="Alfaro M."/>
            <person name="Sun H."/>
            <person name="Tritt A."/>
            <person name="Yoshinaga Y."/>
            <person name="Zwiers L.-H."/>
            <person name="Turgeon B."/>
            <person name="Goodwin S."/>
            <person name="Spatafora J."/>
            <person name="Crous P."/>
            <person name="Grigoriev I."/>
        </authorList>
    </citation>
    <scope>NUCLEOTIDE SEQUENCE</scope>
    <source>
        <strain evidence="5">ATCC 16933</strain>
    </source>
</reference>
<dbReference type="Proteomes" id="UP000799766">
    <property type="component" value="Unassembled WGS sequence"/>
</dbReference>
<feature type="domain" description="RRM" evidence="4">
    <location>
        <begin position="400"/>
        <end position="479"/>
    </location>
</feature>
<dbReference type="GO" id="GO:1990904">
    <property type="term" value="C:ribonucleoprotein complex"/>
    <property type="evidence" value="ECO:0007669"/>
    <property type="project" value="TreeGrafter"/>
</dbReference>
<gene>
    <name evidence="5" type="ORF">BDY21DRAFT_81485</name>
</gene>
<dbReference type="GO" id="GO:0003729">
    <property type="term" value="F:mRNA binding"/>
    <property type="evidence" value="ECO:0007669"/>
    <property type="project" value="TreeGrafter"/>
</dbReference>
<dbReference type="GO" id="GO:0005737">
    <property type="term" value="C:cytoplasm"/>
    <property type="evidence" value="ECO:0007669"/>
    <property type="project" value="TreeGrafter"/>
</dbReference>
<accession>A0A6A6PBW3</accession>
<evidence type="ECO:0000256" key="1">
    <source>
        <dbReference type="ARBA" id="ARBA00022884"/>
    </source>
</evidence>
<dbReference type="AlphaFoldDB" id="A0A6A6PBW3"/>
<keyword evidence="6" id="KW-1185">Reference proteome</keyword>
<keyword evidence="1 2" id="KW-0694">RNA-binding</keyword>
<dbReference type="EMBL" id="MU001671">
    <property type="protein sequence ID" value="KAF2461237.1"/>
    <property type="molecule type" value="Genomic_DNA"/>
</dbReference>
<dbReference type="GO" id="GO:0005634">
    <property type="term" value="C:nucleus"/>
    <property type="evidence" value="ECO:0007669"/>
    <property type="project" value="TreeGrafter"/>
</dbReference>
<feature type="compositionally biased region" description="Polar residues" evidence="3">
    <location>
        <begin position="443"/>
        <end position="457"/>
    </location>
</feature>
<dbReference type="InterPro" id="IPR050374">
    <property type="entry name" value="RRT5_SRSF_SR"/>
</dbReference>
<dbReference type="OrthoDB" id="1049195at2759"/>
<evidence type="ECO:0000256" key="3">
    <source>
        <dbReference type="SAM" id="MobiDB-lite"/>
    </source>
</evidence>
<evidence type="ECO:0000256" key="2">
    <source>
        <dbReference type="PROSITE-ProRule" id="PRU00176"/>
    </source>
</evidence>
<dbReference type="CDD" id="cd00590">
    <property type="entry name" value="RRM_SF"/>
    <property type="match status" value="1"/>
</dbReference>
<dbReference type="InterPro" id="IPR012677">
    <property type="entry name" value="Nucleotide-bd_a/b_plait_sf"/>
</dbReference>
<dbReference type="PANTHER" id="PTHR23003:SF3">
    <property type="entry name" value="FI21236P1-RELATED"/>
    <property type="match status" value="1"/>
</dbReference>
<name>A0A6A6PBW3_9PEZI</name>
<evidence type="ECO:0000313" key="5">
    <source>
        <dbReference type="EMBL" id="KAF2461237.1"/>
    </source>
</evidence>
<dbReference type="InterPro" id="IPR035979">
    <property type="entry name" value="RBD_domain_sf"/>
</dbReference>
<feature type="region of interest" description="Disordered" evidence="3">
    <location>
        <begin position="431"/>
        <end position="457"/>
    </location>
</feature>
<dbReference type="Gene3D" id="3.30.70.330">
    <property type="match status" value="2"/>
</dbReference>